<feature type="transmembrane region" description="Helical" evidence="1">
    <location>
        <begin position="6"/>
        <end position="23"/>
    </location>
</feature>
<dbReference type="AlphaFoldDB" id="A0A0C2RLG6"/>
<organism evidence="2 3">
    <name type="scientific">Jeotgalibacillus campisalis</name>
    <dbReference type="NCBI Taxonomy" id="220754"/>
    <lineage>
        <taxon>Bacteria</taxon>
        <taxon>Bacillati</taxon>
        <taxon>Bacillota</taxon>
        <taxon>Bacilli</taxon>
        <taxon>Bacillales</taxon>
        <taxon>Caryophanaceae</taxon>
        <taxon>Jeotgalibacillus</taxon>
    </lineage>
</organism>
<evidence type="ECO:0000256" key="1">
    <source>
        <dbReference type="SAM" id="Phobius"/>
    </source>
</evidence>
<reference evidence="2 3" key="1">
    <citation type="submission" date="2015-01" db="EMBL/GenBank/DDBJ databases">
        <title>Jeotgalibacillus campisalis genome sequencing.</title>
        <authorList>
            <person name="Goh K.M."/>
            <person name="Chan K.-G."/>
            <person name="Yaakop A.S."/>
            <person name="Ee R."/>
            <person name="Gan H.M."/>
            <person name="Chan C.S."/>
        </authorList>
    </citation>
    <scope>NUCLEOTIDE SEQUENCE [LARGE SCALE GENOMIC DNA]</scope>
    <source>
        <strain evidence="2 3">SF-57</strain>
    </source>
</reference>
<sequence>MITITFGLVIIFVAILCGIFFYFEGYAEATVSNEKHQTTIDEVNNLSVEIENKKFLEKTEDELKERGYEHRGLILLLHSKNNKTLEVKKKSSAANTDNHQLKKDIEEIVNSIAEKNNLGTFLLKIN</sequence>
<name>A0A0C2RLG6_9BACL</name>
<dbReference type="EMBL" id="JXRR01000008">
    <property type="protein sequence ID" value="KIL51075.1"/>
    <property type="molecule type" value="Genomic_DNA"/>
</dbReference>
<keyword evidence="3" id="KW-1185">Reference proteome</keyword>
<gene>
    <name evidence="2" type="ORF">KR50_09560</name>
</gene>
<protein>
    <submittedName>
        <fullName evidence="2">Uncharacterized protein</fullName>
    </submittedName>
</protein>
<evidence type="ECO:0000313" key="2">
    <source>
        <dbReference type="EMBL" id="KIL51075.1"/>
    </source>
</evidence>
<accession>A0A0C2RLG6</accession>
<keyword evidence="1" id="KW-0812">Transmembrane</keyword>
<evidence type="ECO:0000313" key="3">
    <source>
        <dbReference type="Proteomes" id="UP000031972"/>
    </source>
</evidence>
<proteinExistence type="predicted"/>
<keyword evidence="1" id="KW-0472">Membrane</keyword>
<dbReference type="PATRIC" id="fig|220754.4.peg.974"/>
<comment type="caution">
    <text evidence="2">The sequence shown here is derived from an EMBL/GenBank/DDBJ whole genome shotgun (WGS) entry which is preliminary data.</text>
</comment>
<keyword evidence="1" id="KW-1133">Transmembrane helix</keyword>
<dbReference type="Proteomes" id="UP000031972">
    <property type="component" value="Unassembled WGS sequence"/>
</dbReference>